<evidence type="ECO:0000313" key="1">
    <source>
        <dbReference type="EMBL" id="CAE0328558.1"/>
    </source>
</evidence>
<sequence>MNFKLGWRFHCFRSLLVQNRVGEVLPLRDPRNLVLRKFLKAMSLLEDRECVVSLLDELVQESISFVLLIVLDRSIDNFLALHGRIVSRLFDLALSSFSS</sequence>
<reference evidence="1" key="1">
    <citation type="submission" date="2021-01" db="EMBL/GenBank/DDBJ databases">
        <authorList>
            <person name="Corre E."/>
            <person name="Pelletier E."/>
            <person name="Niang G."/>
            <person name="Scheremetjew M."/>
            <person name="Finn R."/>
            <person name="Kale V."/>
            <person name="Holt S."/>
            <person name="Cochrane G."/>
            <person name="Meng A."/>
            <person name="Brown T."/>
            <person name="Cohen L."/>
        </authorList>
    </citation>
    <scope>NUCLEOTIDE SEQUENCE</scope>
    <source>
        <strain evidence="1">S3</strain>
    </source>
</reference>
<accession>A0A7S3IQ49</accession>
<protein>
    <submittedName>
        <fullName evidence="1">Uncharacterized protein</fullName>
    </submittedName>
</protein>
<dbReference type="AlphaFoldDB" id="A0A7S3IQ49"/>
<proteinExistence type="predicted"/>
<name>A0A7S3IQ49_9SPIT</name>
<gene>
    <name evidence="1" type="ORF">SINC0208_LOCUS9186</name>
</gene>
<organism evidence="1">
    <name type="scientific">Strombidium inclinatum</name>
    <dbReference type="NCBI Taxonomy" id="197538"/>
    <lineage>
        <taxon>Eukaryota</taxon>
        <taxon>Sar</taxon>
        <taxon>Alveolata</taxon>
        <taxon>Ciliophora</taxon>
        <taxon>Intramacronucleata</taxon>
        <taxon>Spirotrichea</taxon>
        <taxon>Oligotrichia</taxon>
        <taxon>Strombidiidae</taxon>
        <taxon>Strombidium</taxon>
    </lineage>
</organism>
<dbReference type="EMBL" id="HBIH01022892">
    <property type="protein sequence ID" value="CAE0328558.1"/>
    <property type="molecule type" value="Transcribed_RNA"/>
</dbReference>